<dbReference type="Gene3D" id="3.40.50.920">
    <property type="match status" value="1"/>
</dbReference>
<organism evidence="12 13">
    <name type="scientific">Candidatus Avimonoglobus intestinipullorum</name>
    <dbReference type="NCBI Taxonomy" id="2840699"/>
    <lineage>
        <taxon>Bacteria</taxon>
        <taxon>Bacillati</taxon>
        <taxon>Bacillota</taxon>
        <taxon>Clostridia</taxon>
        <taxon>Eubacteriales</taxon>
        <taxon>Candidatus Avimonoglobus</taxon>
    </lineage>
</organism>
<name>A0A9D1LVN5_9FIRM</name>
<comment type="caution">
    <text evidence="12">The sequence shown here is derived from an EMBL/GenBank/DDBJ whole genome shotgun (WGS) entry which is preliminary data.</text>
</comment>
<dbReference type="GO" id="GO:0019288">
    <property type="term" value="P:isopentenyl diphosphate biosynthetic process, methylerythritol 4-phosphate pathway"/>
    <property type="evidence" value="ECO:0007669"/>
    <property type="project" value="TreeGrafter"/>
</dbReference>
<dbReference type="HAMAP" id="MF_00315">
    <property type="entry name" value="DXP_synth"/>
    <property type="match status" value="1"/>
</dbReference>
<sequence>MLDTINAPQDLKNLSEEELQTLAAELRVFLINNLSKTGGHLASNLGVVELTLALHYVFNAPSDKLLWDVGHQSYVHKILTGRKEQFHTLRQFGGLSGFPKTAESPYDIFNTGHSSTSVSAALGIARARDLDGAHYDVIPIFGDGALTGGMLYEALNDAGRSKTKLILILNDNAMSISRNVGAISKHLRNLRAKPGYFKSKRVVEHALYKLPAGGKTLVRLIRNTKRIMRNLVLPTTLFEDLGFDYLGPIDGHDLHKLISVLQIARTSKKSVLIHVLTKKGKGYLPAETNPQNYHGVSKFEIESGLPTDAGKPDYSYIFGAALTRLAEDNGKIVAITGAMPVGTGLLEFQKRFRERFFDVGIAEQHAVTLAAGLAAAGYTPVVPLYSSFLQRAFDQALHDVCLQNLHVVFPVDRAGVVGADGETHHGIYDIAFLSAMPNMSILSPANFGELEQMLDYAVNQHNGPIAIRYPRGHTQGNPMNTSFTFGAAKRIREGSDAALITTGRMLQTTLETAGLLDAQNIQAAVLELPTIKPLDTASILDCTNGVPLVATIEDHVLTGGIGTMVATALAEHGVQSKLLRFAFPDTPIPHGTVAELDRLYGLDAGSIAKTIKEFFHGR</sequence>
<dbReference type="InterPro" id="IPR033248">
    <property type="entry name" value="Transketolase_C"/>
</dbReference>
<dbReference type="GO" id="GO:0030976">
    <property type="term" value="F:thiamine pyrophosphate binding"/>
    <property type="evidence" value="ECO:0007669"/>
    <property type="project" value="UniProtKB-UniRule"/>
</dbReference>
<dbReference type="CDD" id="cd07033">
    <property type="entry name" value="TPP_PYR_DXS_TK_like"/>
    <property type="match status" value="1"/>
</dbReference>
<dbReference type="SMART" id="SM00861">
    <property type="entry name" value="Transket_pyr"/>
    <property type="match status" value="1"/>
</dbReference>
<evidence type="ECO:0000256" key="9">
    <source>
        <dbReference type="ARBA" id="ARBA00023229"/>
    </source>
</evidence>
<comment type="function">
    <text evidence="10">Catalyzes the acyloin condensation reaction between C atoms 2 and 3 of pyruvate and glyceraldehyde 3-phosphate to yield 1-deoxy-D-xylulose-5-phosphate (DXP).</text>
</comment>
<dbReference type="NCBIfam" id="NF003933">
    <property type="entry name" value="PRK05444.2-2"/>
    <property type="match status" value="1"/>
</dbReference>
<evidence type="ECO:0000256" key="3">
    <source>
        <dbReference type="ARBA" id="ARBA00011738"/>
    </source>
</evidence>
<dbReference type="GO" id="GO:0009228">
    <property type="term" value="P:thiamine biosynthetic process"/>
    <property type="evidence" value="ECO:0007669"/>
    <property type="project" value="UniProtKB-UniRule"/>
</dbReference>
<gene>
    <name evidence="10" type="primary">dxs</name>
    <name evidence="12" type="ORF">IAB04_05860</name>
</gene>
<dbReference type="SUPFAM" id="SSF52518">
    <property type="entry name" value="Thiamin diphosphate-binding fold (THDP-binding)"/>
    <property type="match status" value="2"/>
</dbReference>
<feature type="binding site" evidence="10">
    <location>
        <position position="172"/>
    </location>
    <ligand>
        <name>Mg(2+)</name>
        <dbReference type="ChEBI" id="CHEBI:18420"/>
    </ligand>
</feature>
<evidence type="ECO:0000256" key="7">
    <source>
        <dbReference type="ARBA" id="ARBA00022977"/>
    </source>
</evidence>
<dbReference type="Gene3D" id="3.40.50.970">
    <property type="match status" value="2"/>
</dbReference>
<feature type="binding site" evidence="10">
    <location>
        <position position="172"/>
    </location>
    <ligand>
        <name>thiamine diphosphate</name>
        <dbReference type="ChEBI" id="CHEBI:58937"/>
    </ligand>
</feature>
<evidence type="ECO:0000256" key="2">
    <source>
        <dbReference type="ARBA" id="ARBA00011081"/>
    </source>
</evidence>
<comment type="subunit">
    <text evidence="3 10">Homodimer.</text>
</comment>
<accession>A0A9D1LVN5</accession>
<dbReference type="PROSITE" id="PS00802">
    <property type="entry name" value="TRANSKETOLASE_2"/>
    <property type="match status" value="1"/>
</dbReference>
<feature type="binding site" evidence="10">
    <location>
        <position position="143"/>
    </location>
    <ligand>
        <name>Mg(2+)</name>
        <dbReference type="ChEBI" id="CHEBI:18420"/>
    </ligand>
</feature>
<feature type="binding site" evidence="10">
    <location>
        <begin position="144"/>
        <end position="145"/>
    </location>
    <ligand>
        <name>thiamine diphosphate</name>
        <dbReference type="ChEBI" id="CHEBI:58937"/>
    </ligand>
</feature>
<dbReference type="PANTHER" id="PTHR43322">
    <property type="entry name" value="1-D-DEOXYXYLULOSE 5-PHOSPHATE SYNTHASE-RELATED"/>
    <property type="match status" value="1"/>
</dbReference>
<feature type="binding site" evidence="10">
    <location>
        <position position="283"/>
    </location>
    <ligand>
        <name>thiamine diphosphate</name>
        <dbReference type="ChEBI" id="CHEBI:58937"/>
    </ligand>
</feature>
<dbReference type="SUPFAM" id="SSF52922">
    <property type="entry name" value="TK C-terminal domain-like"/>
    <property type="match status" value="1"/>
</dbReference>
<dbReference type="GO" id="GO:0005829">
    <property type="term" value="C:cytosol"/>
    <property type="evidence" value="ECO:0007669"/>
    <property type="project" value="TreeGrafter"/>
</dbReference>
<keyword evidence="8 10" id="KW-0786">Thiamine pyrophosphate</keyword>
<evidence type="ECO:0000259" key="11">
    <source>
        <dbReference type="SMART" id="SM00861"/>
    </source>
</evidence>
<proteinExistence type="inferred from homology"/>
<comment type="similarity">
    <text evidence="2 10">Belongs to the transketolase family. DXPS subfamily.</text>
</comment>
<dbReference type="EC" id="2.2.1.7" evidence="10"/>
<dbReference type="Pfam" id="PF02780">
    <property type="entry name" value="Transketolase_C"/>
    <property type="match status" value="1"/>
</dbReference>
<reference evidence="12" key="1">
    <citation type="submission" date="2020-10" db="EMBL/GenBank/DDBJ databases">
        <authorList>
            <person name="Gilroy R."/>
        </authorList>
    </citation>
    <scope>NUCLEOTIDE SEQUENCE</scope>
    <source>
        <strain evidence="12">ChiSjej4B22-9803</strain>
    </source>
</reference>
<dbReference type="GO" id="GO:0000287">
    <property type="term" value="F:magnesium ion binding"/>
    <property type="evidence" value="ECO:0007669"/>
    <property type="project" value="UniProtKB-UniRule"/>
</dbReference>
<dbReference type="InterPro" id="IPR005477">
    <property type="entry name" value="Dxylulose-5-P_synthase"/>
</dbReference>
<reference evidence="12" key="2">
    <citation type="journal article" date="2021" name="PeerJ">
        <title>Extensive microbial diversity within the chicken gut microbiome revealed by metagenomics and culture.</title>
        <authorList>
            <person name="Gilroy R."/>
            <person name="Ravi A."/>
            <person name="Getino M."/>
            <person name="Pursley I."/>
            <person name="Horton D.L."/>
            <person name="Alikhan N.F."/>
            <person name="Baker D."/>
            <person name="Gharbi K."/>
            <person name="Hall N."/>
            <person name="Watson M."/>
            <person name="Adriaenssens E.M."/>
            <person name="Foster-Nyarko E."/>
            <person name="Jarju S."/>
            <person name="Secka A."/>
            <person name="Antonio M."/>
            <person name="Oren A."/>
            <person name="Chaudhuri R.R."/>
            <person name="La Ragione R."/>
            <person name="Hildebrand F."/>
            <person name="Pallen M.J."/>
        </authorList>
    </citation>
    <scope>NUCLEOTIDE SEQUENCE</scope>
    <source>
        <strain evidence="12">ChiSjej4B22-9803</strain>
    </source>
</reference>
<dbReference type="InterPro" id="IPR005475">
    <property type="entry name" value="Transketolase-like_Pyr-bd"/>
</dbReference>
<dbReference type="Pfam" id="PF13292">
    <property type="entry name" value="DXP_synthase_N"/>
    <property type="match status" value="1"/>
</dbReference>
<dbReference type="AlphaFoldDB" id="A0A9D1LVN5"/>
<comment type="pathway">
    <text evidence="1 10">Metabolic intermediate biosynthesis; 1-deoxy-D-xylulose 5-phosphate biosynthesis; 1-deoxy-D-xylulose 5-phosphate from D-glyceraldehyde 3-phosphate and pyruvate: step 1/1.</text>
</comment>
<evidence type="ECO:0000256" key="6">
    <source>
        <dbReference type="ARBA" id="ARBA00022842"/>
    </source>
</evidence>
<dbReference type="InterPro" id="IPR009014">
    <property type="entry name" value="Transketo_C/PFOR_II"/>
</dbReference>
<evidence type="ECO:0000313" key="13">
    <source>
        <dbReference type="Proteomes" id="UP000824111"/>
    </source>
</evidence>
<dbReference type="GO" id="GO:0016114">
    <property type="term" value="P:terpenoid biosynthetic process"/>
    <property type="evidence" value="ECO:0007669"/>
    <property type="project" value="UniProtKB-UniRule"/>
</dbReference>
<dbReference type="InterPro" id="IPR020826">
    <property type="entry name" value="Transketolase_BS"/>
</dbReference>
<comment type="cofactor">
    <cofactor evidence="10">
        <name>thiamine diphosphate</name>
        <dbReference type="ChEBI" id="CHEBI:58937"/>
    </cofactor>
    <text evidence="10">Binds 1 thiamine pyrophosphate per subunit.</text>
</comment>
<dbReference type="PANTHER" id="PTHR43322:SF5">
    <property type="entry name" value="1-DEOXY-D-XYLULOSE-5-PHOSPHATE SYNTHASE, CHLOROPLASTIC"/>
    <property type="match status" value="1"/>
</dbReference>
<dbReference type="InterPro" id="IPR029061">
    <property type="entry name" value="THDP-binding"/>
</dbReference>
<evidence type="ECO:0000256" key="1">
    <source>
        <dbReference type="ARBA" id="ARBA00004980"/>
    </source>
</evidence>
<comment type="cofactor">
    <cofactor evidence="10">
        <name>Mg(2+)</name>
        <dbReference type="ChEBI" id="CHEBI:18420"/>
    </cofactor>
    <text evidence="10">Binds 1 Mg(2+) ion per subunit.</text>
</comment>
<keyword evidence="6 10" id="KW-0460">Magnesium</keyword>
<dbReference type="Pfam" id="PF02779">
    <property type="entry name" value="Transket_pyr"/>
    <property type="match status" value="1"/>
</dbReference>
<dbReference type="InterPro" id="IPR049557">
    <property type="entry name" value="Transketolase_CS"/>
</dbReference>
<keyword evidence="5 10" id="KW-0479">Metal-binding</keyword>
<evidence type="ECO:0000256" key="4">
    <source>
        <dbReference type="ARBA" id="ARBA00022679"/>
    </source>
</evidence>
<feature type="binding site" evidence="10">
    <location>
        <position position="71"/>
    </location>
    <ligand>
        <name>thiamine diphosphate</name>
        <dbReference type="ChEBI" id="CHEBI:58937"/>
    </ligand>
</feature>
<keyword evidence="9 10" id="KW-0414">Isoprene biosynthesis</keyword>
<evidence type="ECO:0000256" key="8">
    <source>
        <dbReference type="ARBA" id="ARBA00023052"/>
    </source>
</evidence>
<dbReference type="PROSITE" id="PS00801">
    <property type="entry name" value="TRANSKETOLASE_1"/>
    <property type="match status" value="1"/>
</dbReference>
<feature type="binding site" evidence="10">
    <location>
        <begin position="112"/>
        <end position="114"/>
    </location>
    <ligand>
        <name>thiamine diphosphate</name>
        <dbReference type="ChEBI" id="CHEBI:58937"/>
    </ligand>
</feature>
<evidence type="ECO:0000313" key="12">
    <source>
        <dbReference type="EMBL" id="HIU48871.1"/>
    </source>
</evidence>
<dbReference type="Proteomes" id="UP000824111">
    <property type="component" value="Unassembled WGS sequence"/>
</dbReference>
<feature type="binding site" evidence="10">
    <location>
        <position position="363"/>
    </location>
    <ligand>
        <name>thiamine diphosphate</name>
        <dbReference type="ChEBI" id="CHEBI:58937"/>
    </ligand>
</feature>
<keyword evidence="7 10" id="KW-0784">Thiamine biosynthesis</keyword>
<evidence type="ECO:0000256" key="5">
    <source>
        <dbReference type="ARBA" id="ARBA00022723"/>
    </source>
</evidence>
<evidence type="ECO:0000256" key="10">
    <source>
        <dbReference type="HAMAP-Rule" id="MF_00315"/>
    </source>
</evidence>
<comment type="catalytic activity">
    <reaction evidence="10">
        <text>D-glyceraldehyde 3-phosphate + pyruvate + H(+) = 1-deoxy-D-xylulose 5-phosphate + CO2</text>
        <dbReference type="Rhea" id="RHEA:12605"/>
        <dbReference type="ChEBI" id="CHEBI:15361"/>
        <dbReference type="ChEBI" id="CHEBI:15378"/>
        <dbReference type="ChEBI" id="CHEBI:16526"/>
        <dbReference type="ChEBI" id="CHEBI:57792"/>
        <dbReference type="ChEBI" id="CHEBI:59776"/>
        <dbReference type="EC" id="2.2.1.7"/>
    </reaction>
</comment>
<keyword evidence="4 10" id="KW-0808">Transferase</keyword>
<dbReference type="CDD" id="cd02007">
    <property type="entry name" value="TPP_DXS"/>
    <property type="match status" value="1"/>
</dbReference>
<dbReference type="EMBL" id="DVND01000152">
    <property type="protein sequence ID" value="HIU48871.1"/>
    <property type="molecule type" value="Genomic_DNA"/>
</dbReference>
<feature type="domain" description="Transketolase-like pyrimidine-binding" evidence="11">
    <location>
        <begin position="312"/>
        <end position="477"/>
    </location>
</feature>
<protein>
    <recommendedName>
        <fullName evidence="10">1-deoxy-D-xylulose-5-phosphate synthase</fullName>
        <ecNumber evidence="10">2.2.1.7</ecNumber>
    </recommendedName>
    <alternativeName>
        <fullName evidence="10">1-deoxyxylulose-5-phosphate synthase</fullName>
        <shortName evidence="10">DXP synthase</shortName>
        <shortName evidence="10">DXPS</shortName>
    </alternativeName>
</protein>
<dbReference type="GO" id="GO:0008661">
    <property type="term" value="F:1-deoxy-D-xylulose-5-phosphate synthase activity"/>
    <property type="evidence" value="ECO:0007669"/>
    <property type="project" value="UniProtKB-UniRule"/>
</dbReference>
<dbReference type="NCBIfam" id="TIGR00204">
    <property type="entry name" value="dxs"/>
    <property type="match status" value="1"/>
</dbReference>